<proteinExistence type="predicted"/>
<dbReference type="EMBL" id="JABFAC010000009">
    <property type="protein sequence ID" value="MBA0624276.1"/>
    <property type="molecule type" value="Genomic_DNA"/>
</dbReference>
<reference evidence="1 2" key="1">
    <citation type="journal article" date="2019" name="Genome Biol. Evol.">
        <title>Insights into the evolution of the New World diploid cottons (Gossypium, subgenus Houzingenia) based on genome sequencing.</title>
        <authorList>
            <person name="Grover C.E."/>
            <person name="Arick M.A. 2nd"/>
            <person name="Thrash A."/>
            <person name="Conover J.L."/>
            <person name="Sanders W.S."/>
            <person name="Peterson D.G."/>
            <person name="Frelichowski J.E."/>
            <person name="Scheffler J.A."/>
            <person name="Scheffler B.E."/>
            <person name="Wendel J.F."/>
        </authorList>
    </citation>
    <scope>NUCLEOTIDE SEQUENCE [LARGE SCALE GENOMIC DNA]</scope>
    <source>
        <strain evidence="1">27</strain>
        <tissue evidence="1">Leaf</tissue>
    </source>
</reference>
<sequence>FVLTVKASGGTGTGASFTSVLTAQIPSSLLVHSPFGLTVLPSSFRFTKAVIAAIDVKIFHPSIEVLTGG</sequence>
<comment type="caution">
    <text evidence="1">The sequence shown here is derived from an EMBL/GenBank/DDBJ whole genome shotgun (WGS) entry which is preliminary data.</text>
</comment>
<feature type="non-terminal residue" evidence="1">
    <location>
        <position position="69"/>
    </location>
</feature>
<keyword evidence="2" id="KW-1185">Reference proteome</keyword>
<name>A0A7J8SFE2_GOSDV</name>
<organism evidence="1 2">
    <name type="scientific">Gossypium davidsonii</name>
    <name type="common">Davidson's cotton</name>
    <name type="synonym">Gossypium klotzschianum subsp. davidsonii</name>
    <dbReference type="NCBI Taxonomy" id="34287"/>
    <lineage>
        <taxon>Eukaryota</taxon>
        <taxon>Viridiplantae</taxon>
        <taxon>Streptophyta</taxon>
        <taxon>Embryophyta</taxon>
        <taxon>Tracheophyta</taxon>
        <taxon>Spermatophyta</taxon>
        <taxon>Magnoliopsida</taxon>
        <taxon>eudicotyledons</taxon>
        <taxon>Gunneridae</taxon>
        <taxon>Pentapetalae</taxon>
        <taxon>rosids</taxon>
        <taxon>malvids</taxon>
        <taxon>Malvales</taxon>
        <taxon>Malvaceae</taxon>
        <taxon>Malvoideae</taxon>
        <taxon>Gossypium</taxon>
    </lineage>
</organism>
<dbReference type="AlphaFoldDB" id="A0A7J8SFE2"/>
<dbReference type="Proteomes" id="UP000593561">
    <property type="component" value="Unassembled WGS sequence"/>
</dbReference>
<evidence type="ECO:0000313" key="1">
    <source>
        <dbReference type="EMBL" id="MBA0624276.1"/>
    </source>
</evidence>
<protein>
    <submittedName>
        <fullName evidence="1">Uncharacterized protein</fullName>
    </submittedName>
</protein>
<gene>
    <name evidence="1" type="ORF">Godav_009664</name>
</gene>
<evidence type="ECO:0000313" key="2">
    <source>
        <dbReference type="Proteomes" id="UP000593561"/>
    </source>
</evidence>
<accession>A0A7J8SFE2</accession>